<evidence type="ECO:0000256" key="2">
    <source>
        <dbReference type="SAM" id="MobiDB-lite"/>
    </source>
</evidence>
<feature type="compositionally biased region" description="Polar residues" evidence="2">
    <location>
        <begin position="874"/>
        <end position="888"/>
    </location>
</feature>
<evidence type="ECO:0000256" key="1">
    <source>
        <dbReference type="SAM" id="Coils"/>
    </source>
</evidence>
<feature type="region of interest" description="Disordered" evidence="2">
    <location>
        <begin position="1034"/>
        <end position="1062"/>
    </location>
</feature>
<protein>
    <submittedName>
        <fullName evidence="3">Uncharacterized protein</fullName>
    </submittedName>
</protein>
<proteinExistence type="predicted"/>
<evidence type="ECO:0000313" key="4">
    <source>
        <dbReference type="Proteomes" id="UP001153321"/>
    </source>
</evidence>
<feature type="compositionally biased region" description="Polar residues" evidence="2">
    <location>
        <begin position="1265"/>
        <end position="1278"/>
    </location>
</feature>
<gene>
    <name evidence="3" type="ORF">SPLIT_LOCUS8617</name>
</gene>
<keyword evidence="4" id="KW-1185">Reference proteome</keyword>
<dbReference type="EMBL" id="LR824534">
    <property type="protein sequence ID" value="CAH1643262.1"/>
    <property type="molecule type" value="Genomic_DNA"/>
</dbReference>
<feature type="region of interest" description="Disordered" evidence="2">
    <location>
        <begin position="981"/>
        <end position="1008"/>
    </location>
</feature>
<feature type="region of interest" description="Disordered" evidence="2">
    <location>
        <begin position="640"/>
        <end position="704"/>
    </location>
</feature>
<evidence type="ECO:0000313" key="3">
    <source>
        <dbReference type="EMBL" id="CAH1643262.1"/>
    </source>
</evidence>
<feature type="compositionally biased region" description="Polar residues" evidence="2">
    <location>
        <begin position="1941"/>
        <end position="1957"/>
    </location>
</feature>
<feature type="compositionally biased region" description="Polar residues" evidence="2">
    <location>
        <begin position="1465"/>
        <end position="1477"/>
    </location>
</feature>
<feature type="region of interest" description="Disordered" evidence="2">
    <location>
        <begin position="1250"/>
        <end position="1306"/>
    </location>
</feature>
<feature type="compositionally biased region" description="Polar residues" evidence="2">
    <location>
        <begin position="1101"/>
        <end position="1110"/>
    </location>
</feature>
<feature type="compositionally biased region" description="Polar residues" evidence="2">
    <location>
        <begin position="993"/>
        <end position="1008"/>
    </location>
</feature>
<dbReference type="Proteomes" id="UP001153321">
    <property type="component" value="Chromosome 3"/>
</dbReference>
<feature type="region of interest" description="Disordered" evidence="2">
    <location>
        <begin position="1652"/>
        <end position="1672"/>
    </location>
</feature>
<feature type="compositionally biased region" description="Basic and acidic residues" evidence="2">
    <location>
        <begin position="1080"/>
        <end position="1097"/>
    </location>
</feature>
<keyword evidence="1" id="KW-0175">Coiled coil</keyword>
<reference evidence="3" key="1">
    <citation type="submission" date="2022-02" db="EMBL/GenBank/DDBJ databases">
        <authorList>
            <person name="King R."/>
        </authorList>
    </citation>
    <scope>NUCLEOTIDE SEQUENCE</scope>
</reference>
<feature type="compositionally biased region" description="Low complexity" evidence="2">
    <location>
        <begin position="893"/>
        <end position="902"/>
    </location>
</feature>
<feature type="region of interest" description="Disordered" evidence="2">
    <location>
        <begin position="2153"/>
        <end position="2172"/>
    </location>
</feature>
<feature type="region of interest" description="Disordered" evidence="2">
    <location>
        <begin position="1934"/>
        <end position="1957"/>
    </location>
</feature>
<feature type="compositionally biased region" description="Basic and acidic residues" evidence="2">
    <location>
        <begin position="1041"/>
        <end position="1060"/>
    </location>
</feature>
<feature type="region of interest" description="Disordered" evidence="2">
    <location>
        <begin position="1080"/>
        <end position="1110"/>
    </location>
</feature>
<accession>A0A9P0N3D8</accession>
<feature type="region of interest" description="Disordered" evidence="2">
    <location>
        <begin position="1753"/>
        <end position="1805"/>
    </location>
</feature>
<feature type="region of interest" description="Disordered" evidence="2">
    <location>
        <begin position="412"/>
        <end position="444"/>
    </location>
</feature>
<feature type="compositionally biased region" description="Polar residues" evidence="2">
    <location>
        <begin position="1485"/>
        <end position="1495"/>
    </location>
</feature>
<feature type="compositionally biased region" description="Basic residues" evidence="2">
    <location>
        <begin position="1504"/>
        <end position="1520"/>
    </location>
</feature>
<feature type="compositionally biased region" description="Polar residues" evidence="2">
    <location>
        <begin position="1440"/>
        <end position="1449"/>
    </location>
</feature>
<feature type="compositionally biased region" description="Low complexity" evidence="2">
    <location>
        <begin position="675"/>
        <end position="686"/>
    </location>
</feature>
<feature type="compositionally biased region" description="Polar residues" evidence="2">
    <location>
        <begin position="903"/>
        <end position="918"/>
    </location>
</feature>
<feature type="region of interest" description="Disordered" evidence="2">
    <location>
        <begin position="170"/>
        <end position="203"/>
    </location>
</feature>
<feature type="region of interest" description="Disordered" evidence="2">
    <location>
        <begin position="1617"/>
        <end position="1638"/>
    </location>
</feature>
<organism evidence="3 4">
    <name type="scientific">Spodoptera littoralis</name>
    <name type="common">Egyptian cotton leafworm</name>
    <dbReference type="NCBI Taxonomy" id="7109"/>
    <lineage>
        <taxon>Eukaryota</taxon>
        <taxon>Metazoa</taxon>
        <taxon>Ecdysozoa</taxon>
        <taxon>Arthropoda</taxon>
        <taxon>Hexapoda</taxon>
        <taxon>Insecta</taxon>
        <taxon>Pterygota</taxon>
        <taxon>Neoptera</taxon>
        <taxon>Endopterygota</taxon>
        <taxon>Lepidoptera</taxon>
        <taxon>Glossata</taxon>
        <taxon>Ditrysia</taxon>
        <taxon>Noctuoidea</taxon>
        <taxon>Noctuidae</taxon>
        <taxon>Amphipyrinae</taxon>
        <taxon>Spodoptera</taxon>
    </lineage>
</organism>
<feature type="region of interest" description="Disordered" evidence="2">
    <location>
        <begin position="224"/>
        <end position="243"/>
    </location>
</feature>
<feature type="compositionally biased region" description="Basic residues" evidence="2">
    <location>
        <begin position="1409"/>
        <end position="1419"/>
    </location>
</feature>
<feature type="region of interest" description="Disordered" evidence="2">
    <location>
        <begin position="1405"/>
        <end position="1523"/>
    </location>
</feature>
<feature type="region of interest" description="Disordered" evidence="2">
    <location>
        <begin position="2091"/>
        <end position="2116"/>
    </location>
</feature>
<feature type="coiled-coil region" evidence="1">
    <location>
        <begin position="549"/>
        <end position="576"/>
    </location>
</feature>
<feature type="compositionally biased region" description="Basic and acidic residues" evidence="2">
    <location>
        <begin position="2091"/>
        <end position="2105"/>
    </location>
</feature>
<feature type="compositionally biased region" description="Basic and acidic residues" evidence="2">
    <location>
        <begin position="228"/>
        <end position="243"/>
    </location>
</feature>
<name>A0A9P0N3D8_SPOLI</name>
<feature type="compositionally biased region" description="Polar residues" evidence="2">
    <location>
        <begin position="652"/>
        <end position="662"/>
    </location>
</feature>
<feature type="region of interest" description="Disordered" evidence="2">
    <location>
        <begin position="835"/>
        <end position="918"/>
    </location>
</feature>
<sequence length="2188" mass="246014">MTSEIEAIKTNEFLRRRKLRLQQVREQSKDIAKKIRQRAKVEKIRQVSDLDAKKQKEYFECQDKLVKQLQVLYTRGIENVGVGHQSASELTELTKQDEVNKTDVSKLRGKEAAAILRRNKQEKLDQQKKLLDRKLQAREIANEISRDKSSLVANKLLSKFSKVKDCNDLAPKAGNSSELVSSKHDNKVAGNTENETEPVKTSDMATQWDMETIPHEWEPTVPELSIPIDKDSPNDFDDNGNKTEKNKRIDLFAVSEEMPSSLRGSNLLDTREREPGRPSLTIVSEYLQNRKMRLRETEPSNINKKSSDDMQSLRQTILRTRTTKPEGRPFNACQVLDEQIVPVPAWRAERRCQLCSHKVRYPTPAQNSVITKQNRQFKSVTNSRINQILTSTNPMQQADLMPSPVLRGTSPFRRSKTGPGICSNKGACPSDKGKTSQEASGLQRKSSVMMYNHSTRDTRDLPYCDDKFVVRDLQAAEDAYSQAMKEVSASGCKSKEQNKKQQDLRNKVAVTKQNVEKEYKDTMNFLNSLPKDKQSKPIKNAYMDEHRQQIQYENRQQKMQQEYKKIQKECKKHHCQKNRNLSKSPMGRDLDVNYVNRDFQYSWMPVPESDGNLAIHAIPNTVKPLKHGNSVKFSTMDSYHEYRSRHKHTPPTKDTNQNNAPKTSVIIDRDDSEYSDSSSLTSDTSSVENLRIGPKKKRKNAKEINKNLSDAERIIVYKVLDSKSERKTKRQTKLLNEIAKSLSCIGKTQTTVCEEDSQQYKKLVANEGSSKSVESGISFEQLNEGVYKMVEEKGASYNMMSCFTTNVEMWHTNTPQKPWWDNVAAMYFHDRQECDKPPETQSNTENVNIEPCGCRSTNKIPQTDKDTGLPGESGDSQQPKPTSNENQDPSPSPSKKQPQKPSTISTCSYNTAMNDKTGTSEGGYIKLIDEAGQDAGKFFIGPSGFLNNNAYEVVIQLRKKDGTIEEKKLDKDTFFVNKQPASETISRTEEKNISTTSNTTAKDPQPASSEVMHDYLDYRSVIDQHSTAVLLQPSVSSKTASSEKSHEPNDKIESLHHETNTEADGEIFLIHSSTNKNMCDKGVHTQHTTTDDTKQDGMSRPATSTYTQTSLSSPLHRPVFYHMSSSTSTAYMSPPEFILPKFLKPDCIMTDDEPLHTIELTAKEYCEEYTDCSCKKCMQARNVILRKIPGQPTHNIKTKYVNKHMTTPPNSTVSETRREDVEIVKQRNIPCKSSTTDRSKCLHNTRRHVEPVKKHCHRNKRKTSVESVHSITTRTSTARAGVNPASKNRHKPTGGSKDKKSDKSNLNPIIRDYVNKLLALNRDGLKAVEVADQECSSVGTPGSSIINVPYNIDKKKASLLKTISLEQIKSLLKKQIEQEELTKNLKYMQNSLVYSVANNKNSIKSLARPVRKKPVHKVKSLNISRNLAKRKSMEEKSSKPVLQSSTDGNLKSRVGFHSPKKVRSKSSPTPRQVNNPEPISRCNDSESTAKNSTGTEKSDDNCKKKSVNSKWVRPRGKKLPSNRATLTDSTVESISESTVDFQRYPNSTHVPVSMSTQTTNMELNTDSNLMKLAEDKLHNMEKIADLTEKCTKRLSDLARVLQEVRKNKSLVYNQISSAESTDSQADHKSEKSPVSPIPVVFDSNDIAKGIDTQLPDPVEGKENATGNKVPPPEYIEVLSDIPKPVKAQESKHVTQHIEPFDPALQLSTNTSELLVKNRPKPPPALSRLSFKHGQDYVIPHELSTVIEVDSPMSVKHKNHSARNNDKEASNNNSNRSSAGDNIAVDDHKKNRSKKGSIMNPDLLQTNSQLSNKYKIKLSSTESSDESKFQMIDLKQFNEIMLEPFISIQEYAKQYNMEPPDEGSNLEEIQREDPINDDISSLHSDGSLPDVIAELLKRNIIAEPFKFDTASNVNSTTISSESTLSMLALSKARRGSKKKPSAISQNKENIGETSDTLSISSNPDLENAFKKLGMGWASSTLKKTKERLALSSSSNTSSSSLSQFKMKSFNQEIPVLVTDSVSSVVNVSKGVQNMSAVDYSKNAEQQTTLSNSMTVKEFLRNELAKKITFTNKSNVNTTQEFVSLFETKMPEEMKENSQVNRDERSMESAPSGVNRARTSTPVQLFKSMTYHSSSSSNVSNGLFSNVDDLSSVKMTSNSMKNHSTSDKDDLTIPNFSLRLKKSSDCSKSD</sequence>